<dbReference type="Gene3D" id="2.130.10.10">
    <property type="entry name" value="YVTN repeat-like/Quinoprotein amine dehydrogenase"/>
    <property type="match status" value="2"/>
</dbReference>
<protein>
    <recommendedName>
        <fullName evidence="6">Pre-rRNA-processing protein IPI3</fullName>
    </recommendedName>
</protein>
<comment type="function">
    <text evidence="1 6">Component of the RIX1 complex required for processing of ITS2 sequences from 35S pre-rRNA.</text>
</comment>
<feature type="repeat" description="WD" evidence="5">
    <location>
        <begin position="124"/>
        <end position="157"/>
    </location>
</feature>
<dbReference type="Proteomes" id="UP000799767">
    <property type="component" value="Unassembled WGS sequence"/>
</dbReference>
<dbReference type="FunFam" id="2.130.10.10:FF:000929">
    <property type="entry name" value="Ribosomal assembly complex component Ipi3"/>
    <property type="match status" value="1"/>
</dbReference>
<gene>
    <name evidence="7" type="ORF">BDY17DRAFT_275766</name>
</gene>
<dbReference type="SUPFAM" id="SSF50978">
    <property type="entry name" value="WD40 repeat-like"/>
    <property type="match status" value="1"/>
</dbReference>
<dbReference type="RefSeq" id="XP_033592676.1">
    <property type="nucleotide sequence ID" value="XM_033731988.1"/>
</dbReference>
<name>A0A6A6Q3Y3_9PEZI</name>
<reference evidence="7" key="1">
    <citation type="journal article" date="2020" name="Stud. Mycol.">
        <title>101 Dothideomycetes genomes: a test case for predicting lifestyles and emergence of pathogens.</title>
        <authorList>
            <person name="Haridas S."/>
            <person name="Albert R."/>
            <person name="Binder M."/>
            <person name="Bloem J."/>
            <person name="Labutti K."/>
            <person name="Salamov A."/>
            <person name="Andreopoulos B."/>
            <person name="Baker S."/>
            <person name="Barry K."/>
            <person name="Bills G."/>
            <person name="Bluhm B."/>
            <person name="Cannon C."/>
            <person name="Castanera R."/>
            <person name="Culley D."/>
            <person name="Daum C."/>
            <person name="Ezra D."/>
            <person name="Gonzalez J."/>
            <person name="Henrissat B."/>
            <person name="Kuo A."/>
            <person name="Liang C."/>
            <person name="Lipzen A."/>
            <person name="Lutzoni F."/>
            <person name="Magnuson J."/>
            <person name="Mondo S."/>
            <person name="Nolan M."/>
            <person name="Ohm R."/>
            <person name="Pangilinan J."/>
            <person name="Park H.-J."/>
            <person name="Ramirez L."/>
            <person name="Alfaro M."/>
            <person name="Sun H."/>
            <person name="Tritt A."/>
            <person name="Yoshinaga Y."/>
            <person name="Zwiers L.-H."/>
            <person name="Turgeon B."/>
            <person name="Goodwin S."/>
            <person name="Spatafora J."/>
            <person name="Crous P."/>
            <person name="Grigoriev I."/>
        </authorList>
    </citation>
    <scope>NUCLEOTIDE SEQUENCE</scope>
    <source>
        <strain evidence="7">CBS 113389</strain>
    </source>
</reference>
<dbReference type="PROSITE" id="PS50082">
    <property type="entry name" value="WD_REPEATS_2"/>
    <property type="match status" value="2"/>
</dbReference>
<dbReference type="PROSITE" id="PS50294">
    <property type="entry name" value="WD_REPEATS_REGION"/>
    <property type="match status" value="1"/>
</dbReference>
<evidence type="ECO:0000313" key="7">
    <source>
        <dbReference type="EMBL" id="KAF2486107.1"/>
    </source>
</evidence>
<comment type="subunit">
    <text evidence="6">Component of the RIX1 complex, composed of IPI1, RIX1/IPI2 and IPI3 in a 1:2:2 stoichiometry. The complex interacts (via RIX1) with MDN1 (via its hexameric AAA ATPase ring) and the pre-60S ribosome particles.</text>
</comment>
<sequence>MLTEQFVAAVGVPTRAPGTNATKDVGIFINESQPLNAQRTVFKKSATLPNGLAISATHVFAAQAGKGVVHVYQRQKGNQEATVPFTEKLTCIALACNDTVLVCGTAEGRIFLWEIASGRQVTTAQSHLQAVNALAVDPTSNFLLSASADSTVHTWSIPKLLSFSDSGIEPLSPSTTFTSHNASVNCLAVGHSATSCNIAVSGSSDQTCLVWDYHTNTLLRTFLLTSIPLSLALDPADRAIYVGHQDGSVQQLNLFASEGQPRQLLMNRAQRTTSAAPPIQPPPTSIWRSPDSTLGPALCVSVSFDGNTVLSGHENGNMLMWDVARPASPASLLPLPHAGPITNVSFLPAIGFTNDTRRTVTISTVTKPKFGAFDSAMGIVPDNYALNVELSLKHPGSRISPFEQALHGPTFPVHMIDEGLHELLHWGQDHGGNALLQAELDALRRLQKASFEKIEKVNAEKRALLDREHKRLAGVHSLDTNGHLDPESP</sequence>
<dbReference type="EMBL" id="MU001632">
    <property type="protein sequence ID" value="KAF2486107.1"/>
    <property type="molecule type" value="Genomic_DNA"/>
</dbReference>
<dbReference type="GO" id="GO:0120330">
    <property type="term" value="C:rixosome complex"/>
    <property type="evidence" value="ECO:0007669"/>
    <property type="project" value="UniProtKB-UniRule"/>
</dbReference>
<dbReference type="GeneID" id="54472990"/>
<evidence type="ECO:0000256" key="1">
    <source>
        <dbReference type="ARBA" id="ARBA00002355"/>
    </source>
</evidence>
<dbReference type="GO" id="GO:0005656">
    <property type="term" value="C:nuclear pre-replicative complex"/>
    <property type="evidence" value="ECO:0007669"/>
    <property type="project" value="TreeGrafter"/>
</dbReference>
<dbReference type="Pfam" id="PF00400">
    <property type="entry name" value="WD40"/>
    <property type="match status" value="3"/>
</dbReference>
<dbReference type="AlphaFoldDB" id="A0A6A6Q3Y3"/>
<evidence type="ECO:0000256" key="4">
    <source>
        <dbReference type="ARBA" id="ARBA00022737"/>
    </source>
</evidence>
<keyword evidence="6" id="KW-0698">rRNA processing</keyword>
<accession>A0A6A6Q3Y3</accession>
<evidence type="ECO:0000256" key="2">
    <source>
        <dbReference type="ARBA" id="ARBA00010143"/>
    </source>
</evidence>
<feature type="repeat" description="WD" evidence="5">
    <location>
        <begin position="177"/>
        <end position="221"/>
    </location>
</feature>
<proteinExistence type="inferred from homology"/>
<keyword evidence="3 5" id="KW-0853">WD repeat</keyword>
<evidence type="ECO:0000256" key="3">
    <source>
        <dbReference type="ARBA" id="ARBA00022574"/>
    </source>
</evidence>
<evidence type="ECO:0000256" key="5">
    <source>
        <dbReference type="PROSITE-ProRule" id="PRU00221"/>
    </source>
</evidence>
<dbReference type="GO" id="GO:0006364">
    <property type="term" value="P:rRNA processing"/>
    <property type="evidence" value="ECO:0007669"/>
    <property type="project" value="UniProtKB-UniRule"/>
</dbReference>
<comment type="subcellular location">
    <subcellularLocation>
        <location evidence="6">Nucleus</location>
    </subcellularLocation>
</comment>
<organism evidence="7 8">
    <name type="scientific">Neohortaea acidophila</name>
    <dbReference type="NCBI Taxonomy" id="245834"/>
    <lineage>
        <taxon>Eukaryota</taxon>
        <taxon>Fungi</taxon>
        <taxon>Dikarya</taxon>
        <taxon>Ascomycota</taxon>
        <taxon>Pezizomycotina</taxon>
        <taxon>Dothideomycetes</taxon>
        <taxon>Dothideomycetidae</taxon>
        <taxon>Mycosphaerellales</taxon>
        <taxon>Teratosphaeriaceae</taxon>
        <taxon>Neohortaea</taxon>
    </lineage>
</organism>
<dbReference type="InterPro" id="IPR045227">
    <property type="entry name" value="WDR18/Ipi3/RID3"/>
</dbReference>
<dbReference type="PANTHER" id="PTHR18763:SF0">
    <property type="entry name" value="WD REPEAT-CONTAINING PROTEIN 18"/>
    <property type="match status" value="1"/>
</dbReference>
<dbReference type="GO" id="GO:0006261">
    <property type="term" value="P:DNA-templated DNA replication"/>
    <property type="evidence" value="ECO:0007669"/>
    <property type="project" value="TreeGrafter"/>
</dbReference>
<dbReference type="OrthoDB" id="756370at2759"/>
<comment type="similarity">
    <text evidence="2 6">Belongs to the WD repeat IPI3/WDR18 family.</text>
</comment>
<keyword evidence="8" id="KW-1185">Reference proteome</keyword>
<dbReference type="InterPro" id="IPR036322">
    <property type="entry name" value="WD40_repeat_dom_sf"/>
</dbReference>
<evidence type="ECO:0000256" key="6">
    <source>
        <dbReference type="RuleBase" id="RU369067"/>
    </source>
</evidence>
<dbReference type="PANTHER" id="PTHR18763">
    <property type="entry name" value="WD-REPEAT PROTEIN 18"/>
    <property type="match status" value="1"/>
</dbReference>
<dbReference type="SMART" id="SM00320">
    <property type="entry name" value="WD40"/>
    <property type="match status" value="5"/>
</dbReference>
<dbReference type="InterPro" id="IPR001680">
    <property type="entry name" value="WD40_rpt"/>
</dbReference>
<evidence type="ECO:0000313" key="8">
    <source>
        <dbReference type="Proteomes" id="UP000799767"/>
    </source>
</evidence>
<keyword evidence="6" id="KW-0539">Nucleus</keyword>
<keyword evidence="4" id="KW-0677">Repeat</keyword>
<dbReference type="InterPro" id="IPR015943">
    <property type="entry name" value="WD40/YVTN_repeat-like_dom_sf"/>
</dbReference>